<dbReference type="GeneID" id="89994620"/>
<dbReference type="SUPFAM" id="SSF51735">
    <property type="entry name" value="NAD(P)-binding Rossmann-fold domains"/>
    <property type="match status" value="1"/>
</dbReference>
<evidence type="ECO:0008006" key="4">
    <source>
        <dbReference type="Google" id="ProtNLM"/>
    </source>
</evidence>
<accession>A0ABR0S2F2</accession>
<dbReference type="InterPro" id="IPR052184">
    <property type="entry name" value="SDR_enzymes"/>
</dbReference>
<proteinExistence type="predicted"/>
<keyword evidence="1" id="KW-0521">NADP</keyword>
<protein>
    <recommendedName>
        <fullName evidence="4">NAD(P)-binding protein</fullName>
    </recommendedName>
</protein>
<dbReference type="PANTHER" id="PTHR45458">
    <property type="entry name" value="SHORT-CHAIN DEHYDROGENASE/REDUCTASE SDR"/>
    <property type="match status" value="1"/>
</dbReference>
<sequence length="271" mass="29258">MPSYVVTGASRGLGFEFLRQLSNDPNNTVIGLVRNKTATEKSVVQELSGRKNIHIVQADITDYEALKTAAGETSSITGGSLDYLIANAGLISQWSAYDGLYALGKEPKELDKDLIDCFNVNVIGNIHLFNLFLPLIQKGNAKKVIALGTGMADDALTVEYDLDIAGPYSISKAAMNTVVAKYSAEFRKEGILFLSLSPGFVQTGQYENATEEQLRSVQAMGAKFAQYAPDFKGPITPEESIKAMMSVIEGASIEKGDGGAFLSHHGNKHWL</sequence>
<gene>
    <name evidence="2" type="ORF">PMZ80_001171</name>
</gene>
<keyword evidence="3" id="KW-1185">Reference proteome</keyword>
<dbReference type="PROSITE" id="PS00061">
    <property type="entry name" value="ADH_SHORT"/>
    <property type="match status" value="1"/>
</dbReference>
<evidence type="ECO:0000313" key="2">
    <source>
        <dbReference type="EMBL" id="KAK5947025.1"/>
    </source>
</evidence>
<evidence type="ECO:0000313" key="3">
    <source>
        <dbReference type="Proteomes" id="UP001334248"/>
    </source>
</evidence>
<dbReference type="PANTHER" id="PTHR45458:SF3">
    <property type="entry name" value="CHAIN DEHYDROGENASE (ATSC), PUTATIVE-RELATED"/>
    <property type="match status" value="1"/>
</dbReference>
<evidence type="ECO:0000256" key="1">
    <source>
        <dbReference type="ARBA" id="ARBA00022857"/>
    </source>
</evidence>
<dbReference type="Pfam" id="PF00106">
    <property type="entry name" value="adh_short"/>
    <property type="match status" value="1"/>
</dbReference>
<reference evidence="2 3" key="1">
    <citation type="journal article" date="2023" name="Res Sq">
        <title>Genomic and morphological characterization of Knufia obscura isolated from the Mars 2020 spacecraft assembly facility.</title>
        <authorList>
            <person name="Chander A.M."/>
            <person name="Teixeira M.M."/>
            <person name="Singh N.K."/>
            <person name="Williams M.P."/>
            <person name="Parker C.W."/>
            <person name="Leo P."/>
            <person name="Stajich J.E."/>
            <person name="Torok T."/>
            <person name="Tighe S."/>
            <person name="Mason C.E."/>
            <person name="Venkateswaran K."/>
        </authorList>
    </citation>
    <scope>NUCLEOTIDE SEQUENCE [LARGE SCALE GENOMIC DNA]</scope>
    <source>
        <strain evidence="2 3">CCFEE 5817</strain>
    </source>
</reference>
<dbReference type="CDD" id="cd05325">
    <property type="entry name" value="carb_red_sniffer_like_SDR_c"/>
    <property type="match status" value="1"/>
</dbReference>
<organism evidence="2 3">
    <name type="scientific">Knufia obscura</name>
    <dbReference type="NCBI Taxonomy" id="1635080"/>
    <lineage>
        <taxon>Eukaryota</taxon>
        <taxon>Fungi</taxon>
        <taxon>Dikarya</taxon>
        <taxon>Ascomycota</taxon>
        <taxon>Pezizomycotina</taxon>
        <taxon>Eurotiomycetes</taxon>
        <taxon>Chaetothyriomycetidae</taxon>
        <taxon>Chaetothyriales</taxon>
        <taxon>Trichomeriaceae</taxon>
        <taxon>Knufia</taxon>
    </lineage>
</organism>
<dbReference type="InterPro" id="IPR036291">
    <property type="entry name" value="NAD(P)-bd_dom_sf"/>
</dbReference>
<comment type="caution">
    <text evidence="2">The sequence shown here is derived from an EMBL/GenBank/DDBJ whole genome shotgun (WGS) entry which is preliminary data.</text>
</comment>
<dbReference type="InterPro" id="IPR020904">
    <property type="entry name" value="Sc_DH/Rdtase_CS"/>
</dbReference>
<dbReference type="Gene3D" id="3.40.50.720">
    <property type="entry name" value="NAD(P)-binding Rossmann-like Domain"/>
    <property type="match status" value="1"/>
</dbReference>
<dbReference type="RefSeq" id="XP_064735115.1">
    <property type="nucleotide sequence ID" value="XM_064869618.1"/>
</dbReference>
<dbReference type="InterPro" id="IPR002347">
    <property type="entry name" value="SDR_fam"/>
</dbReference>
<dbReference type="EMBL" id="JAVHJV010000001">
    <property type="protein sequence ID" value="KAK5947025.1"/>
    <property type="molecule type" value="Genomic_DNA"/>
</dbReference>
<dbReference type="PRINTS" id="PR00081">
    <property type="entry name" value="GDHRDH"/>
</dbReference>
<dbReference type="Proteomes" id="UP001334248">
    <property type="component" value="Unassembled WGS sequence"/>
</dbReference>
<name>A0ABR0S2F2_9EURO</name>